<dbReference type="EMBL" id="JAVGVR010000001">
    <property type="protein sequence ID" value="MDQ6597820.1"/>
    <property type="molecule type" value="Genomic_DNA"/>
</dbReference>
<dbReference type="InterPro" id="IPR036390">
    <property type="entry name" value="WH_DNA-bd_sf"/>
</dbReference>
<dbReference type="Pfam" id="PF03551">
    <property type="entry name" value="PadR"/>
    <property type="match status" value="1"/>
</dbReference>
<accession>A0A4R5VJW7</accession>
<dbReference type="Proteomes" id="UP001178888">
    <property type="component" value="Unassembled WGS sequence"/>
</dbReference>
<proteinExistence type="predicted"/>
<dbReference type="PANTHER" id="PTHR33169:SF27">
    <property type="entry name" value="TRANSCRIPTIONAL REGULATOR PADR FAMILY PROTEIN"/>
    <property type="match status" value="1"/>
</dbReference>
<gene>
    <name evidence="3" type="ORF">E2K98_25075</name>
    <name evidence="2" type="ORF">RCG21_15850</name>
</gene>
<sequence>MEERSLILLGLLMSQSQHGYQINEFIERNLSAVTDMKKPTAYATLDKLSHNGYIDIQLEQEGNRPTRKVYSINENGKKYFYELLLLNLSSAESVNYQGDIGLMFIDFLPLEKTIPALEERLNNNKKLLALIKQTPSHGERSGVNLAVEHKMAMLEAEVAFLEKSIRKLSPYLK</sequence>
<evidence type="ECO:0000313" key="4">
    <source>
        <dbReference type="Proteomes" id="UP000295132"/>
    </source>
</evidence>
<feature type="domain" description="Transcription regulator PadR N-terminal" evidence="1">
    <location>
        <begin position="8"/>
        <end position="80"/>
    </location>
</feature>
<evidence type="ECO:0000259" key="1">
    <source>
        <dbReference type="Pfam" id="PF03551"/>
    </source>
</evidence>
<organism evidence="3 4">
    <name type="scientific">Bacillus salipaludis</name>
    <dbReference type="NCBI Taxonomy" id="2547811"/>
    <lineage>
        <taxon>Bacteria</taxon>
        <taxon>Bacillati</taxon>
        <taxon>Bacillota</taxon>
        <taxon>Bacilli</taxon>
        <taxon>Bacillales</taxon>
        <taxon>Bacillaceae</taxon>
        <taxon>Bacillus</taxon>
    </lineage>
</organism>
<dbReference type="Gene3D" id="1.10.10.10">
    <property type="entry name" value="Winged helix-like DNA-binding domain superfamily/Winged helix DNA-binding domain"/>
    <property type="match status" value="1"/>
</dbReference>
<name>A0A4R5VJW7_9BACI</name>
<reference evidence="2" key="2">
    <citation type="submission" date="2023-08" db="EMBL/GenBank/DDBJ databases">
        <title>Nitrogen cycling bacteria in agricultural field soils.</title>
        <authorList>
            <person name="Jang J."/>
        </authorList>
    </citation>
    <scope>NUCLEOTIDE SEQUENCE</scope>
    <source>
        <strain evidence="2">PS3-36</strain>
    </source>
</reference>
<dbReference type="RefSeq" id="WP_133339072.1">
    <property type="nucleotide sequence ID" value="NZ_JAVGVR010000001.1"/>
</dbReference>
<evidence type="ECO:0000313" key="2">
    <source>
        <dbReference type="EMBL" id="MDQ6597820.1"/>
    </source>
</evidence>
<comment type="caution">
    <text evidence="3">The sequence shown here is derived from an EMBL/GenBank/DDBJ whole genome shotgun (WGS) entry which is preliminary data.</text>
</comment>
<keyword evidence="5" id="KW-1185">Reference proteome</keyword>
<dbReference type="AlphaFoldDB" id="A0A4R5VJW7"/>
<dbReference type="PANTHER" id="PTHR33169">
    <property type="entry name" value="PADR-FAMILY TRANSCRIPTIONAL REGULATOR"/>
    <property type="match status" value="1"/>
</dbReference>
<dbReference type="SUPFAM" id="SSF46785">
    <property type="entry name" value="Winged helix' DNA-binding domain"/>
    <property type="match status" value="1"/>
</dbReference>
<dbReference type="InterPro" id="IPR005149">
    <property type="entry name" value="Tscrpt_reg_PadR_N"/>
</dbReference>
<dbReference type="InterPro" id="IPR052509">
    <property type="entry name" value="Metal_resp_DNA-bind_regulator"/>
</dbReference>
<dbReference type="Proteomes" id="UP000295132">
    <property type="component" value="Unassembled WGS sequence"/>
</dbReference>
<dbReference type="EMBL" id="SMYO01000018">
    <property type="protein sequence ID" value="TDK57331.1"/>
    <property type="molecule type" value="Genomic_DNA"/>
</dbReference>
<evidence type="ECO:0000313" key="3">
    <source>
        <dbReference type="EMBL" id="TDK57331.1"/>
    </source>
</evidence>
<dbReference type="InterPro" id="IPR036388">
    <property type="entry name" value="WH-like_DNA-bd_sf"/>
</dbReference>
<protein>
    <submittedName>
        <fullName evidence="3">PadR family transcriptional regulator</fullName>
    </submittedName>
</protein>
<evidence type="ECO:0000313" key="5">
    <source>
        <dbReference type="Proteomes" id="UP001178888"/>
    </source>
</evidence>
<reference evidence="3 4" key="1">
    <citation type="submission" date="2019-03" db="EMBL/GenBank/DDBJ databases">
        <title>Bacillus niacini sp. nov. a Nicotinate-Metabolizing Mesophile Isolated from Soil.</title>
        <authorList>
            <person name="Zhang G."/>
        </authorList>
    </citation>
    <scope>NUCLEOTIDE SEQUENCE [LARGE SCALE GENOMIC DNA]</scope>
    <source>
        <strain evidence="3 4">WN066</strain>
    </source>
</reference>